<dbReference type="InterPro" id="IPR001810">
    <property type="entry name" value="F-box_dom"/>
</dbReference>
<dbReference type="GeneID" id="106764340"/>
<dbReference type="Proteomes" id="UP000087766">
    <property type="component" value="Chromosome 6"/>
</dbReference>
<dbReference type="FunFam" id="2.120.10.80:FF:000169">
    <property type="entry name" value="F-box family protein"/>
    <property type="match status" value="1"/>
</dbReference>
<dbReference type="InterPro" id="IPR015915">
    <property type="entry name" value="Kelch-typ_b-propeller"/>
</dbReference>
<accession>A0A1S3UDL6</accession>
<keyword evidence="2" id="KW-1185">Reference proteome</keyword>
<sequence>MKRNTHMIMSLSPATPRSAAAAAPPMDPKIWSKLPPEILEYILSFLPLKTFLNLRSTCKGFWPLIFSPSFVSKHSSPSSSSSSSSSSPFSSFLLLSHPQFHRHFPLYDCTLGTWRNISLSLSDSSLQCFPSLTTLVTSGGLFCLSDSLSCSLIVCNLLAKSSRKIQYPSLSLHLEHLTFVTTPTGYTIFVLCSEAATNCAFVYDSNVRTWKRFDGFSPVLGDNHHQKGVLFKGGLYFATPEPFSVVIFDLGSGRWEKPIGGLPSQLTFVRLVNDGEGKLYMIGGVGNNGISRSIKLWELGGDGNWTEVQSLPDLMCKKFVAVCYHNYEHVYCFWHEGMICICCYTWPEILYFLVSRRTWHWLPRCPSLPLKCSCGFKWFSFVPNLYASV</sequence>
<dbReference type="KEGG" id="vra:106764340"/>
<dbReference type="InterPro" id="IPR036047">
    <property type="entry name" value="F-box-like_dom_sf"/>
</dbReference>
<proteinExistence type="predicted"/>
<organism evidence="2 3">
    <name type="scientific">Vigna radiata var. radiata</name>
    <name type="common">Mung bean</name>
    <name type="synonym">Phaseolus aureus</name>
    <dbReference type="NCBI Taxonomy" id="3916"/>
    <lineage>
        <taxon>Eukaryota</taxon>
        <taxon>Viridiplantae</taxon>
        <taxon>Streptophyta</taxon>
        <taxon>Embryophyta</taxon>
        <taxon>Tracheophyta</taxon>
        <taxon>Spermatophyta</taxon>
        <taxon>Magnoliopsida</taxon>
        <taxon>eudicotyledons</taxon>
        <taxon>Gunneridae</taxon>
        <taxon>Pentapetalae</taxon>
        <taxon>rosids</taxon>
        <taxon>fabids</taxon>
        <taxon>Fabales</taxon>
        <taxon>Fabaceae</taxon>
        <taxon>Papilionoideae</taxon>
        <taxon>50 kb inversion clade</taxon>
        <taxon>NPAAA clade</taxon>
        <taxon>indigoferoid/millettioid clade</taxon>
        <taxon>Phaseoleae</taxon>
        <taxon>Vigna</taxon>
    </lineage>
</organism>
<dbReference type="Gene3D" id="1.20.1280.50">
    <property type="match status" value="1"/>
</dbReference>
<evidence type="ECO:0000259" key="1">
    <source>
        <dbReference type="PROSITE" id="PS50181"/>
    </source>
</evidence>
<dbReference type="SUPFAM" id="SSF117281">
    <property type="entry name" value="Kelch motif"/>
    <property type="match status" value="1"/>
</dbReference>
<evidence type="ECO:0000313" key="3">
    <source>
        <dbReference type="RefSeq" id="XP_014504111.1"/>
    </source>
</evidence>
<dbReference type="CDD" id="cd09917">
    <property type="entry name" value="F-box_SF"/>
    <property type="match status" value="1"/>
</dbReference>
<dbReference type="OrthoDB" id="1703411at2759"/>
<dbReference type="PANTHER" id="PTHR31672">
    <property type="entry name" value="BNACNNG10540D PROTEIN"/>
    <property type="match status" value="1"/>
</dbReference>
<dbReference type="Gene3D" id="2.120.10.80">
    <property type="entry name" value="Kelch-type beta propeller"/>
    <property type="match status" value="1"/>
</dbReference>
<dbReference type="PROSITE" id="PS50181">
    <property type="entry name" value="FBOX"/>
    <property type="match status" value="1"/>
</dbReference>
<dbReference type="SMART" id="SM00256">
    <property type="entry name" value="FBOX"/>
    <property type="match status" value="1"/>
</dbReference>
<evidence type="ECO:0000313" key="2">
    <source>
        <dbReference type="Proteomes" id="UP000087766"/>
    </source>
</evidence>
<dbReference type="InterPro" id="IPR050796">
    <property type="entry name" value="SCF_F-box_component"/>
</dbReference>
<reference evidence="3" key="2">
    <citation type="submission" date="2025-08" db="UniProtKB">
        <authorList>
            <consortium name="RefSeq"/>
        </authorList>
    </citation>
    <scope>IDENTIFICATION</scope>
    <source>
        <tissue evidence="3">Leaf</tissue>
    </source>
</reference>
<gene>
    <name evidence="3" type="primary">LOC106764340</name>
</gene>
<dbReference type="RefSeq" id="XP_014504111.1">
    <property type="nucleotide sequence ID" value="XM_014648625.2"/>
</dbReference>
<reference evidence="2" key="1">
    <citation type="journal article" date="2014" name="Nat. Commun.">
        <title>Genome sequence of mungbean and insights into evolution within Vigna species.</title>
        <authorList>
            <person name="Kang Y.J."/>
            <person name="Kim S.K."/>
            <person name="Kim M.Y."/>
            <person name="Lestari P."/>
            <person name="Kim K.H."/>
            <person name="Ha B.K."/>
            <person name="Jun T.H."/>
            <person name="Hwang W.J."/>
            <person name="Lee T."/>
            <person name="Lee J."/>
            <person name="Shim S."/>
            <person name="Yoon M.Y."/>
            <person name="Jang Y.E."/>
            <person name="Han K.S."/>
            <person name="Taeprayoon P."/>
            <person name="Yoon N."/>
            <person name="Somta P."/>
            <person name="Tanya P."/>
            <person name="Kim K.S."/>
            <person name="Gwag J.G."/>
            <person name="Moon J.K."/>
            <person name="Lee Y.H."/>
            <person name="Park B.S."/>
            <person name="Bombarely A."/>
            <person name="Doyle J.J."/>
            <person name="Jackson S.A."/>
            <person name="Schafleitner R."/>
            <person name="Srinives P."/>
            <person name="Varshney R.K."/>
            <person name="Lee S.H."/>
        </authorList>
    </citation>
    <scope>NUCLEOTIDE SEQUENCE [LARGE SCALE GENOMIC DNA]</scope>
    <source>
        <strain evidence="2">cv. VC1973A</strain>
    </source>
</reference>
<dbReference type="SUPFAM" id="SSF81383">
    <property type="entry name" value="F-box domain"/>
    <property type="match status" value="1"/>
</dbReference>
<dbReference type="Pfam" id="PF00646">
    <property type="entry name" value="F-box"/>
    <property type="match status" value="1"/>
</dbReference>
<name>A0A1S3UDL6_VIGRR</name>
<dbReference type="STRING" id="3916.A0A1S3UDL6"/>
<feature type="domain" description="F-box" evidence="1">
    <location>
        <begin position="28"/>
        <end position="74"/>
    </location>
</feature>
<protein>
    <submittedName>
        <fullName evidence="3">F-box/kelch-repeat protein At5g43190</fullName>
    </submittedName>
</protein>
<dbReference type="AlphaFoldDB" id="A0A1S3UDL6"/>
<dbReference type="PANTHER" id="PTHR31672:SF12">
    <property type="entry name" value="F-BOX DOMAIN-CONTAINING PROTEIN"/>
    <property type="match status" value="1"/>
</dbReference>